<feature type="compositionally biased region" description="Basic residues" evidence="1">
    <location>
        <begin position="71"/>
        <end position="83"/>
    </location>
</feature>
<evidence type="ECO:0000313" key="4">
    <source>
        <dbReference type="Proteomes" id="UP000261580"/>
    </source>
</evidence>
<keyword evidence="2" id="KW-0732">Signal</keyword>
<organism evidence="3 4">
    <name type="scientific">Neolamprologus brichardi</name>
    <name type="common">Fairy cichlid</name>
    <name type="synonym">Lamprologus brichardi</name>
    <dbReference type="NCBI Taxonomy" id="32507"/>
    <lineage>
        <taxon>Eukaryota</taxon>
        <taxon>Metazoa</taxon>
        <taxon>Chordata</taxon>
        <taxon>Craniata</taxon>
        <taxon>Vertebrata</taxon>
        <taxon>Euteleostomi</taxon>
        <taxon>Actinopterygii</taxon>
        <taxon>Neopterygii</taxon>
        <taxon>Teleostei</taxon>
        <taxon>Neoteleostei</taxon>
        <taxon>Acanthomorphata</taxon>
        <taxon>Ovalentaria</taxon>
        <taxon>Cichlomorphae</taxon>
        <taxon>Cichliformes</taxon>
        <taxon>Cichlidae</taxon>
        <taxon>African cichlids</taxon>
        <taxon>Pseudocrenilabrinae</taxon>
        <taxon>Lamprologini</taxon>
        <taxon>Neolamprologus</taxon>
    </lineage>
</organism>
<proteinExistence type="predicted"/>
<evidence type="ECO:0000313" key="3">
    <source>
        <dbReference type="Ensembl" id="ENSNBRP00000015428.1"/>
    </source>
</evidence>
<dbReference type="Proteomes" id="UP000261580">
    <property type="component" value="Unassembled WGS sequence"/>
</dbReference>
<feature type="chain" id="PRO_5018574924" description="Secreted protein" evidence="2">
    <location>
        <begin position="21"/>
        <end position="91"/>
    </location>
</feature>
<evidence type="ECO:0000256" key="1">
    <source>
        <dbReference type="SAM" id="MobiDB-lite"/>
    </source>
</evidence>
<keyword evidence="4" id="KW-1185">Reference proteome</keyword>
<feature type="region of interest" description="Disordered" evidence="1">
    <location>
        <begin position="42"/>
        <end position="91"/>
    </location>
</feature>
<name>A0A3Q4H647_NEOBR</name>
<accession>A0A3Q4H647</accession>
<reference evidence="3" key="1">
    <citation type="submission" date="2025-08" db="UniProtKB">
        <authorList>
            <consortium name="Ensembl"/>
        </authorList>
    </citation>
    <scope>IDENTIFICATION</scope>
</reference>
<evidence type="ECO:0000256" key="2">
    <source>
        <dbReference type="SAM" id="SignalP"/>
    </source>
</evidence>
<reference evidence="3" key="2">
    <citation type="submission" date="2025-09" db="UniProtKB">
        <authorList>
            <consortium name="Ensembl"/>
        </authorList>
    </citation>
    <scope>IDENTIFICATION</scope>
</reference>
<feature type="signal peptide" evidence="2">
    <location>
        <begin position="1"/>
        <end position="20"/>
    </location>
</feature>
<evidence type="ECO:0008006" key="5">
    <source>
        <dbReference type="Google" id="ProtNLM"/>
    </source>
</evidence>
<feature type="compositionally biased region" description="Basic and acidic residues" evidence="1">
    <location>
        <begin position="53"/>
        <end position="64"/>
    </location>
</feature>
<sequence>MEVCTFGFLMLWASSRIMRAQDTRRRGADVSLSYLAYLHTSESLPGSAGAPESHQRPDDGENRKKFTVTALKKKQQKKNKYKRGKDYFCFE</sequence>
<dbReference type="Ensembl" id="ENSNBRT00000015849.1">
    <property type="protein sequence ID" value="ENSNBRP00000015428.1"/>
    <property type="gene ID" value="ENSNBRG00000011955.1"/>
</dbReference>
<protein>
    <recommendedName>
        <fullName evidence="5">Secreted protein</fullName>
    </recommendedName>
</protein>
<dbReference type="AlphaFoldDB" id="A0A3Q4H647"/>